<gene>
    <name evidence="1" type="ORF">BIT28_16465</name>
</gene>
<dbReference type="OrthoDB" id="5892164at2"/>
<evidence type="ECO:0000313" key="1">
    <source>
        <dbReference type="EMBL" id="OLQ70318.1"/>
    </source>
</evidence>
<dbReference type="Proteomes" id="UP000186905">
    <property type="component" value="Unassembled WGS sequence"/>
</dbReference>
<accession>A0A1Q9G7L8</accession>
<proteinExistence type="predicted"/>
<keyword evidence="2" id="KW-1185">Reference proteome</keyword>
<protein>
    <submittedName>
        <fullName evidence="1">Uncharacterized protein</fullName>
    </submittedName>
</protein>
<evidence type="ECO:0000313" key="2">
    <source>
        <dbReference type="Proteomes" id="UP000186905"/>
    </source>
</evidence>
<sequence>MILQPNSTKRIGVAKHRWLIVREAQEYFYVQSDNGEQIRVDGGDKLDIENLREIDINNPHSVAINVVFQLTMRDIETTPPVTLKMADSMAVSEVRSTVNTREVSPQSFTSPAHITIEPNKKKRLCMASASRREIFVQNISSDECEALIGDQSVSAVSGLSVTGDRQTPAGMTITCGAELWAFNNGSTVLKLALSEVHN</sequence>
<name>A0A1Q9G7L8_9GAMM</name>
<dbReference type="AlphaFoldDB" id="A0A1Q9G7L8"/>
<dbReference type="RefSeq" id="WP_075767891.1">
    <property type="nucleotide sequence ID" value="NZ_MJIL01000098.1"/>
</dbReference>
<organism evidence="1 2">
    <name type="scientific">Photobacterium proteolyticum</name>
    <dbReference type="NCBI Taxonomy" id="1903952"/>
    <lineage>
        <taxon>Bacteria</taxon>
        <taxon>Pseudomonadati</taxon>
        <taxon>Pseudomonadota</taxon>
        <taxon>Gammaproteobacteria</taxon>
        <taxon>Vibrionales</taxon>
        <taxon>Vibrionaceae</taxon>
        <taxon>Photobacterium</taxon>
    </lineage>
</organism>
<reference evidence="1 2" key="1">
    <citation type="submission" date="2016-09" db="EMBL/GenBank/DDBJ databases">
        <title>Photobacterium proteolyticum sp. nov. a protease producing bacterium isolated from ocean sediments of Laizhou Bay.</title>
        <authorList>
            <person name="Li Y."/>
        </authorList>
    </citation>
    <scope>NUCLEOTIDE SEQUENCE [LARGE SCALE GENOMIC DNA]</scope>
    <source>
        <strain evidence="1 2">13-12</strain>
    </source>
</reference>
<dbReference type="EMBL" id="MJIL01000098">
    <property type="protein sequence ID" value="OLQ70318.1"/>
    <property type="molecule type" value="Genomic_DNA"/>
</dbReference>
<dbReference type="STRING" id="1903952.BIT28_16465"/>
<comment type="caution">
    <text evidence="1">The sequence shown here is derived from an EMBL/GenBank/DDBJ whole genome shotgun (WGS) entry which is preliminary data.</text>
</comment>